<dbReference type="InterPro" id="IPR000801">
    <property type="entry name" value="Esterase-like"/>
</dbReference>
<dbReference type="InterPro" id="IPR029058">
    <property type="entry name" value="AB_hydrolase_fold"/>
</dbReference>
<reference evidence="3" key="1">
    <citation type="submission" date="2023-09" db="EMBL/GenBank/DDBJ databases">
        <authorList>
            <person name="Li S."/>
            <person name="Li X."/>
            <person name="Zhang C."/>
            <person name="Zhao Z."/>
        </authorList>
    </citation>
    <scope>NUCLEOTIDE SEQUENCE [LARGE SCALE GENOMIC DNA]</scope>
    <source>
        <strain evidence="3">SQ345</strain>
    </source>
</reference>
<feature type="chain" id="PRO_5045741296" evidence="1">
    <location>
        <begin position="19"/>
        <end position="312"/>
    </location>
</feature>
<accession>A0ABY9TIN5</accession>
<dbReference type="EMBL" id="CP134146">
    <property type="protein sequence ID" value="WNC68692.1"/>
    <property type="molecule type" value="Genomic_DNA"/>
</dbReference>
<keyword evidence="2" id="KW-0378">Hydrolase</keyword>
<keyword evidence="3" id="KW-1185">Reference proteome</keyword>
<evidence type="ECO:0000313" key="2">
    <source>
        <dbReference type="EMBL" id="WNC68692.1"/>
    </source>
</evidence>
<dbReference type="PANTHER" id="PTHR48098:SF6">
    <property type="entry name" value="FERRI-BACILLIBACTIN ESTERASE BESA"/>
    <property type="match status" value="1"/>
</dbReference>
<dbReference type="RefSeq" id="WP_348387847.1">
    <property type="nucleotide sequence ID" value="NZ_CP134146.1"/>
</dbReference>
<dbReference type="Gene3D" id="3.40.50.1820">
    <property type="entry name" value="alpha/beta hydrolase"/>
    <property type="match status" value="1"/>
</dbReference>
<protein>
    <submittedName>
        <fullName evidence="2">Alpha/beta hydrolase-fold protein</fullName>
    </submittedName>
</protein>
<evidence type="ECO:0000313" key="3">
    <source>
        <dbReference type="Proteomes" id="UP001248581"/>
    </source>
</evidence>
<organism evidence="2 3">
    <name type="scientific">Thalassotalea nanhaiensis</name>
    <dbReference type="NCBI Taxonomy" id="3065648"/>
    <lineage>
        <taxon>Bacteria</taxon>
        <taxon>Pseudomonadati</taxon>
        <taxon>Pseudomonadota</taxon>
        <taxon>Gammaproteobacteria</taxon>
        <taxon>Alteromonadales</taxon>
        <taxon>Colwelliaceae</taxon>
        <taxon>Thalassotalea</taxon>
    </lineage>
</organism>
<evidence type="ECO:0000256" key="1">
    <source>
        <dbReference type="SAM" id="SignalP"/>
    </source>
</evidence>
<dbReference type="GO" id="GO:0016787">
    <property type="term" value="F:hydrolase activity"/>
    <property type="evidence" value="ECO:0007669"/>
    <property type="project" value="UniProtKB-KW"/>
</dbReference>
<dbReference type="Proteomes" id="UP001248581">
    <property type="component" value="Chromosome"/>
</dbReference>
<proteinExistence type="predicted"/>
<name>A0ABY9TIN5_9GAMM</name>
<feature type="signal peptide" evidence="1">
    <location>
        <begin position="1"/>
        <end position="18"/>
    </location>
</feature>
<sequence length="312" mass="36215">MNRWLSLLLVAITFNCLASDPIPVVHKGTIERIEPFKSKLIGSRYIDVWLPPGYSENSKYDVLYMHDGRMLFDANITWNKQEWMVDEVAGSLIEQQKVRPFIVVAIPNGVKNRHSEFFPQQPFEKLSKQQQAQMYQLERSADLPLFNTKVYSDKYLEFIVTEVVPFIDANYSVKKGGKHRYLAGSSMGGLISWYGLMQYPNEFAGAICMSTHWPGAFAKDKILFQQFLNYIKVKLPTLTDHKIYFDHGDATLDAMYPVLQQQVDTLFTQEYPKQQWQSLFFKGENHSEQAWSKRLHIPLEFIFALHPEISAQ</sequence>
<dbReference type="PANTHER" id="PTHR48098">
    <property type="entry name" value="ENTEROCHELIN ESTERASE-RELATED"/>
    <property type="match status" value="1"/>
</dbReference>
<keyword evidence="1" id="KW-0732">Signal</keyword>
<dbReference type="Pfam" id="PF00756">
    <property type="entry name" value="Esterase"/>
    <property type="match status" value="1"/>
</dbReference>
<dbReference type="SUPFAM" id="SSF53474">
    <property type="entry name" value="alpha/beta-Hydrolases"/>
    <property type="match status" value="1"/>
</dbReference>
<gene>
    <name evidence="2" type="ORF">RI845_00755</name>
</gene>
<dbReference type="InterPro" id="IPR050583">
    <property type="entry name" value="Mycobacterial_A85_antigen"/>
</dbReference>